<keyword evidence="1" id="KW-0732">Signal</keyword>
<keyword evidence="3" id="KW-1185">Reference proteome</keyword>
<evidence type="ECO:0000313" key="3">
    <source>
        <dbReference type="Proteomes" id="UP001500235"/>
    </source>
</evidence>
<reference evidence="3" key="1">
    <citation type="journal article" date="2019" name="Int. J. Syst. Evol. Microbiol.">
        <title>The Global Catalogue of Microorganisms (GCM) 10K type strain sequencing project: providing services to taxonomists for standard genome sequencing and annotation.</title>
        <authorList>
            <consortium name="The Broad Institute Genomics Platform"/>
            <consortium name="The Broad Institute Genome Sequencing Center for Infectious Disease"/>
            <person name="Wu L."/>
            <person name="Ma J."/>
        </authorList>
    </citation>
    <scope>NUCLEOTIDE SEQUENCE [LARGE SCALE GENOMIC DNA]</scope>
    <source>
        <strain evidence="3">JCM 17563</strain>
    </source>
</reference>
<feature type="chain" id="PRO_5046416602" description="Beta/gamma crystallin 'Greek key' domain-containing protein" evidence="1">
    <location>
        <begin position="22"/>
        <end position="111"/>
    </location>
</feature>
<name>A0ABP7S6Y0_9SPHN</name>
<evidence type="ECO:0000256" key="1">
    <source>
        <dbReference type="SAM" id="SignalP"/>
    </source>
</evidence>
<proteinExistence type="predicted"/>
<feature type="signal peptide" evidence="1">
    <location>
        <begin position="1"/>
        <end position="21"/>
    </location>
</feature>
<sequence>MTPIILALALAVSPASAPGNAAIDYANTDGIRDFHADNDRGIYLRDRLGHWYYGAFTARCPGVLDGFSVGFDTNGFQRFDRSSRVVTPTMTCALASLDRSVAPAAKGGPKR</sequence>
<comment type="caution">
    <text evidence="2">The sequence shown here is derived from an EMBL/GenBank/DDBJ whole genome shotgun (WGS) entry which is preliminary data.</text>
</comment>
<gene>
    <name evidence="2" type="ORF">GCM10022280_00180</name>
</gene>
<dbReference type="EMBL" id="BAABBQ010000001">
    <property type="protein sequence ID" value="GAA4007642.1"/>
    <property type="molecule type" value="Genomic_DNA"/>
</dbReference>
<organism evidence="2 3">
    <name type="scientific">Sphingomonas swuensis</name>
    <dbReference type="NCBI Taxonomy" id="977800"/>
    <lineage>
        <taxon>Bacteria</taxon>
        <taxon>Pseudomonadati</taxon>
        <taxon>Pseudomonadota</taxon>
        <taxon>Alphaproteobacteria</taxon>
        <taxon>Sphingomonadales</taxon>
        <taxon>Sphingomonadaceae</taxon>
        <taxon>Sphingomonas</taxon>
    </lineage>
</organism>
<evidence type="ECO:0000313" key="2">
    <source>
        <dbReference type="EMBL" id="GAA4007642.1"/>
    </source>
</evidence>
<evidence type="ECO:0008006" key="4">
    <source>
        <dbReference type="Google" id="ProtNLM"/>
    </source>
</evidence>
<accession>A0ABP7S6Y0</accession>
<protein>
    <recommendedName>
        <fullName evidence="4">Beta/gamma crystallin 'Greek key' domain-containing protein</fullName>
    </recommendedName>
</protein>
<dbReference type="Proteomes" id="UP001500235">
    <property type="component" value="Unassembled WGS sequence"/>
</dbReference>
<dbReference type="RefSeq" id="WP_344705349.1">
    <property type="nucleotide sequence ID" value="NZ_BAABBQ010000001.1"/>
</dbReference>